<gene>
    <name evidence="1" type="ORF">DS957_028965</name>
</gene>
<reference evidence="1 2" key="1">
    <citation type="submission" date="2018-08" db="EMBL/GenBank/DDBJ databases">
        <title>Vibrio harveyi strains pathogenic to white snook Centropomus viridis Lockington (1877) and potential probiotic bacteria.</title>
        <authorList>
            <person name="Soto-Rodriguez S."/>
            <person name="Gomez-Gil B."/>
            <person name="Lozano-Olvera R."/>
        </authorList>
    </citation>
    <scope>NUCLEOTIDE SEQUENCE [LARGE SCALE GENOMIC DNA]</scope>
    <source>
        <strain evidence="1 2">CAIM 1508</strain>
    </source>
</reference>
<feature type="non-terminal residue" evidence="1">
    <location>
        <position position="1"/>
    </location>
</feature>
<evidence type="ECO:0000313" key="1">
    <source>
        <dbReference type="EMBL" id="RIV98220.1"/>
    </source>
</evidence>
<dbReference type="EMBL" id="QOUW02000296">
    <property type="protein sequence ID" value="RIV98220.1"/>
    <property type="molecule type" value="Genomic_DNA"/>
</dbReference>
<accession>A0A8B3DBF1</accession>
<evidence type="ECO:0000313" key="2">
    <source>
        <dbReference type="Proteomes" id="UP000253437"/>
    </source>
</evidence>
<proteinExistence type="predicted"/>
<name>A0A8B3DBF1_VIBHA</name>
<sequence>WSNYSLIPSGSDIEQLSRDLKVIHRASEILEEMILLREDKVAFESLLSPNAHWFGSNYQSLHERYFDILPAENNPNLQRYRDLIILESRPETQQYLLGYTTAFEASTASSISRDQAWFEFVDGELKFLGDDKPFPTSFYVLYKLNAAPSEYNWYPQDEFRWVFEATGFLSSSDCTISLDRGHWQWGSEEFIDSLPSLNEVFPGLQYVTVTSPTNAEIKLDKIYREPSDNTCHLVDSHNRVSGLLDGYPIELGKDDIALNKAYTVTYVYSDHQLSKTIYLTQPPEGKEAMGPYLAKLVDVNGSKASFLYDWQRDDKFVVEGDLYVFFPNHVGVGTRMNIETGKTEVTSSPSDDVVRIFHTAFDPYGRVINNYLVSSDSVTPLN</sequence>
<comment type="caution">
    <text evidence="1">The sequence shown here is derived from an EMBL/GenBank/DDBJ whole genome shotgun (WGS) entry which is preliminary data.</text>
</comment>
<organism evidence="1 2">
    <name type="scientific">Vibrio harveyi</name>
    <name type="common">Beneckea harveyi</name>
    <dbReference type="NCBI Taxonomy" id="669"/>
    <lineage>
        <taxon>Bacteria</taxon>
        <taxon>Pseudomonadati</taxon>
        <taxon>Pseudomonadota</taxon>
        <taxon>Gammaproteobacteria</taxon>
        <taxon>Vibrionales</taxon>
        <taxon>Vibrionaceae</taxon>
        <taxon>Vibrio</taxon>
    </lineage>
</organism>
<dbReference type="AlphaFoldDB" id="A0A8B3DBF1"/>
<dbReference type="Proteomes" id="UP000253437">
    <property type="component" value="Unassembled WGS sequence"/>
</dbReference>
<protein>
    <submittedName>
        <fullName evidence="1">Uncharacterized protein</fullName>
    </submittedName>
</protein>